<dbReference type="InterPro" id="IPR043502">
    <property type="entry name" value="DNA/RNA_pol_sf"/>
</dbReference>
<dbReference type="InterPro" id="IPR000477">
    <property type="entry name" value="RT_dom"/>
</dbReference>
<gene>
    <name evidence="3" type="ORF">M0651_03895</name>
</gene>
<dbReference type="PANTHER" id="PTHR34047:SF8">
    <property type="entry name" value="PROTEIN YKFC"/>
    <property type="match status" value="1"/>
</dbReference>
<comment type="caution">
    <text evidence="3">The sequence shown here is derived from an EMBL/GenBank/DDBJ whole genome shotgun (WGS) entry which is preliminary data.</text>
</comment>
<proteinExistence type="predicted"/>
<evidence type="ECO:0000313" key="4">
    <source>
        <dbReference type="Proteomes" id="UP001139534"/>
    </source>
</evidence>
<dbReference type="PROSITE" id="PS50878">
    <property type="entry name" value="RT_POL"/>
    <property type="match status" value="1"/>
</dbReference>
<feature type="compositionally biased region" description="Low complexity" evidence="1">
    <location>
        <begin position="25"/>
        <end position="43"/>
    </location>
</feature>
<evidence type="ECO:0000259" key="2">
    <source>
        <dbReference type="PROSITE" id="PS50878"/>
    </source>
</evidence>
<accession>A0A9X1XW03</accession>
<feature type="domain" description="Reverse transcriptase" evidence="2">
    <location>
        <begin position="1"/>
        <end position="231"/>
    </location>
</feature>
<evidence type="ECO:0000313" key="3">
    <source>
        <dbReference type="EMBL" id="MCK8486312.1"/>
    </source>
</evidence>
<dbReference type="PANTHER" id="PTHR34047">
    <property type="entry name" value="NUCLEAR INTRON MATURASE 1, MITOCHONDRIAL-RELATED"/>
    <property type="match status" value="1"/>
</dbReference>
<dbReference type="CDD" id="cd01651">
    <property type="entry name" value="RT_G2_intron"/>
    <property type="match status" value="1"/>
</dbReference>
<evidence type="ECO:0000256" key="1">
    <source>
        <dbReference type="SAM" id="MobiDB-lite"/>
    </source>
</evidence>
<dbReference type="SUPFAM" id="SSF56672">
    <property type="entry name" value="DNA/RNA polymerases"/>
    <property type="match status" value="1"/>
</dbReference>
<sequence>MRSREEQRRPNIPQGSCQQREAVKPSGYAGAPSSSPAQVAPSSREASNDLLERMLEGENLRLAYKRVVQNGGAPGVDRVTVAELQAYLKTHWDMDLEKFFDRVNHDILMARVARRVTDKRVLKLIRAYLEAGMMEGGVCQKTDEGTPQGGPLSPLLANILLDDLDKELTKRGLRFVRYADDCNIFVASRRAGERVMESVTRFVEGKLKLKVNRDKSAVDGPWNRKFLGFSFLSNKQGTIRLSPKTISRFKEKIRELTSRTRSISMEERISRLNRYLMGWIGYFRIASAKSHCERFDQYERAEEFTFSLFRALLTFWNRRMRTRMYGGVRGRGLVTPSYSIHSEYLKSSRRVAVL</sequence>
<dbReference type="GO" id="GO:0003964">
    <property type="term" value="F:RNA-directed DNA polymerase activity"/>
    <property type="evidence" value="ECO:0007669"/>
    <property type="project" value="UniProtKB-KW"/>
</dbReference>
<dbReference type="InterPro" id="IPR051083">
    <property type="entry name" value="GrpII_Intron_Splice-Mob/Def"/>
</dbReference>
<dbReference type="RefSeq" id="WP_248550526.1">
    <property type="nucleotide sequence ID" value="NZ_JALPRK010000002.1"/>
</dbReference>
<keyword evidence="4" id="KW-1185">Reference proteome</keyword>
<dbReference type="Proteomes" id="UP001139534">
    <property type="component" value="Unassembled WGS sequence"/>
</dbReference>
<dbReference type="AlphaFoldDB" id="A0A9X1XW03"/>
<keyword evidence="3" id="KW-0695">RNA-directed DNA polymerase</keyword>
<dbReference type="Pfam" id="PF00078">
    <property type="entry name" value="RVT_1"/>
    <property type="match status" value="1"/>
</dbReference>
<dbReference type="EMBL" id="JALPRK010000002">
    <property type="protein sequence ID" value="MCK8486312.1"/>
    <property type="molecule type" value="Genomic_DNA"/>
</dbReference>
<dbReference type="Pfam" id="PF08388">
    <property type="entry name" value="GIIM"/>
    <property type="match status" value="1"/>
</dbReference>
<keyword evidence="3" id="KW-0548">Nucleotidyltransferase</keyword>
<feature type="region of interest" description="Disordered" evidence="1">
    <location>
        <begin position="1"/>
        <end position="46"/>
    </location>
</feature>
<dbReference type="InterPro" id="IPR013597">
    <property type="entry name" value="Mat_intron_G2"/>
</dbReference>
<protein>
    <submittedName>
        <fullName evidence="3">Reverse transcriptase domain-containing protein</fullName>
    </submittedName>
</protein>
<name>A0A9X1XW03_9BACL</name>
<keyword evidence="3" id="KW-0808">Transferase</keyword>
<reference evidence="3" key="1">
    <citation type="submission" date="2022-04" db="EMBL/GenBank/DDBJ databases">
        <authorList>
            <person name="Seo M.-J."/>
        </authorList>
    </citation>
    <scope>NUCLEOTIDE SEQUENCE</scope>
    <source>
        <strain evidence="3">MBLB2552</strain>
    </source>
</reference>
<organism evidence="3 4">
    <name type="scientific">Paenibacillus mellifer</name>
    <dbReference type="NCBI Taxonomy" id="2937794"/>
    <lineage>
        <taxon>Bacteria</taxon>
        <taxon>Bacillati</taxon>
        <taxon>Bacillota</taxon>
        <taxon>Bacilli</taxon>
        <taxon>Bacillales</taxon>
        <taxon>Paenibacillaceae</taxon>
        <taxon>Paenibacillus</taxon>
    </lineage>
</organism>